<accession>A0A1H6V1J2</accession>
<keyword evidence="1" id="KW-0812">Transmembrane</keyword>
<feature type="transmembrane region" description="Helical" evidence="1">
    <location>
        <begin position="139"/>
        <end position="160"/>
    </location>
</feature>
<sequence>MVNHLYFKLFLYLFVVVLSAGLYFFCTYTAKNRLGAFGADIYLPILLTFTFLLRLPYILNIEVNVDTSTWISSLISIEHYPDRLWTFFNYTDSRPLTVFPLILISGLGVEVNYYTSECLGIIFWLSTVFFLFKTLNLYLFKSFSLVISWGLCLFIGTMFLSDYTSYNSEQLGILLLTASTYGYLRYLNHKTKQDFSITFSGLILGSLPYVKFQNVPMGLLIAVMLIIEIIQRREWKRFWQLIGGGLLPTLSINIYYLSENKLMVFWNNYFWNYFYYSYTTQFSNVPISERFNPVRIINFIYYSANSRIYMFSVTFVIFTALISCRNTIRTWDNMQKKTIIFSVLFTLISLYSILQSGNSFQHYRLYLLVPITLLLGLLIAFAAQQYRKNLALAFLVCCTVMAGFNLYTRPEKTDTSFENLDFAVLRLIEKESKANEPIVVWGWRDQLYVRSKRAMGFRDAHTFHFSLKSKLIPFWTKDFLQDMETNKPVLFIDTTKPADYSIFSRMLLPYERVPVINTYIKKHYTLLATIEGLRIFKRTR</sequence>
<evidence type="ECO:0008006" key="4">
    <source>
        <dbReference type="Google" id="ProtNLM"/>
    </source>
</evidence>
<dbReference type="Proteomes" id="UP000199532">
    <property type="component" value="Unassembled WGS sequence"/>
</dbReference>
<feature type="transmembrane region" description="Helical" evidence="1">
    <location>
        <begin position="339"/>
        <end position="357"/>
    </location>
</feature>
<dbReference type="AlphaFoldDB" id="A0A1H6V1J2"/>
<feature type="transmembrane region" description="Helical" evidence="1">
    <location>
        <begin position="212"/>
        <end position="231"/>
    </location>
</feature>
<feature type="transmembrane region" description="Helical" evidence="1">
    <location>
        <begin position="308"/>
        <end position="327"/>
    </location>
</feature>
<keyword evidence="1" id="KW-1133">Transmembrane helix</keyword>
<dbReference type="EMBL" id="FNXY01000004">
    <property type="protein sequence ID" value="SEI96844.1"/>
    <property type="molecule type" value="Genomic_DNA"/>
</dbReference>
<keyword evidence="3" id="KW-1185">Reference proteome</keyword>
<organism evidence="2 3">
    <name type="scientific">Dyadobacter koreensis</name>
    <dbReference type="NCBI Taxonomy" id="408657"/>
    <lineage>
        <taxon>Bacteria</taxon>
        <taxon>Pseudomonadati</taxon>
        <taxon>Bacteroidota</taxon>
        <taxon>Cytophagia</taxon>
        <taxon>Cytophagales</taxon>
        <taxon>Spirosomataceae</taxon>
        <taxon>Dyadobacter</taxon>
    </lineage>
</organism>
<name>A0A1H6V1J2_9BACT</name>
<evidence type="ECO:0000313" key="2">
    <source>
        <dbReference type="EMBL" id="SEI96844.1"/>
    </source>
</evidence>
<feature type="transmembrane region" description="Helical" evidence="1">
    <location>
        <begin position="113"/>
        <end position="132"/>
    </location>
</feature>
<feature type="transmembrane region" description="Helical" evidence="1">
    <location>
        <begin position="363"/>
        <end position="383"/>
    </location>
</feature>
<feature type="transmembrane region" description="Helical" evidence="1">
    <location>
        <begin position="238"/>
        <end position="257"/>
    </location>
</feature>
<protein>
    <recommendedName>
        <fullName evidence="4">Dolichyl-phosphate-mannose-protein mannosyltransferase</fullName>
    </recommendedName>
</protein>
<feature type="transmembrane region" description="Helical" evidence="1">
    <location>
        <begin position="41"/>
        <end position="59"/>
    </location>
</feature>
<evidence type="ECO:0000313" key="3">
    <source>
        <dbReference type="Proteomes" id="UP000199532"/>
    </source>
</evidence>
<feature type="transmembrane region" description="Helical" evidence="1">
    <location>
        <begin position="390"/>
        <end position="407"/>
    </location>
</feature>
<gene>
    <name evidence="2" type="ORF">SAMN04487995_2795</name>
</gene>
<feature type="transmembrane region" description="Helical" evidence="1">
    <location>
        <begin position="6"/>
        <end position="29"/>
    </location>
</feature>
<keyword evidence="1" id="KW-0472">Membrane</keyword>
<evidence type="ECO:0000256" key="1">
    <source>
        <dbReference type="SAM" id="Phobius"/>
    </source>
</evidence>
<reference evidence="2 3" key="1">
    <citation type="submission" date="2016-10" db="EMBL/GenBank/DDBJ databases">
        <authorList>
            <person name="de Groot N.N."/>
        </authorList>
    </citation>
    <scope>NUCLEOTIDE SEQUENCE [LARGE SCALE GENOMIC DNA]</scope>
    <source>
        <strain evidence="2 3">DSM 19938</strain>
    </source>
</reference>
<proteinExistence type="predicted"/>